<evidence type="ECO:0000256" key="1">
    <source>
        <dbReference type="SAM" id="SignalP"/>
    </source>
</evidence>
<dbReference type="Proteomes" id="UP001596086">
    <property type="component" value="Unassembled WGS sequence"/>
</dbReference>
<reference evidence="3" key="1">
    <citation type="journal article" date="2019" name="Int. J. Syst. Evol. Microbiol.">
        <title>The Global Catalogue of Microorganisms (GCM) 10K type strain sequencing project: providing services to taxonomists for standard genome sequencing and annotation.</title>
        <authorList>
            <consortium name="The Broad Institute Genomics Platform"/>
            <consortium name="The Broad Institute Genome Sequencing Center for Infectious Disease"/>
            <person name="Wu L."/>
            <person name="Ma J."/>
        </authorList>
    </citation>
    <scope>NUCLEOTIDE SEQUENCE [LARGE SCALE GENOMIC DNA]</scope>
    <source>
        <strain evidence="3">CGMCC 4.5798</strain>
    </source>
</reference>
<evidence type="ECO:0000313" key="2">
    <source>
        <dbReference type="EMBL" id="MFC5550560.1"/>
    </source>
</evidence>
<dbReference type="EMBL" id="JBHSMZ010000015">
    <property type="protein sequence ID" value="MFC5550560.1"/>
    <property type="molecule type" value="Genomic_DNA"/>
</dbReference>
<feature type="signal peptide" evidence="1">
    <location>
        <begin position="1"/>
        <end position="24"/>
    </location>
</feature>
<sequence>MRRTRFLQSLIAAAALAAPLLASADPRYAVTVVGGADSWARDINNQGQVVGSMYTGSAYHGFVYGGGVLTEIGTFGGANSGANAINDLGQVVGNAENADGFAHGFIYSGSTMSAISGGDSMQAYGINNSGTIAGSMLVRTPDDTYWHGFTWSNGSLTDLGTLSYGDGSRAFAINSHGDVVGAAANMFHGAPNWPEDPFVYHNGVMTGLGNLGGPWSAANSINDNGQVVGYLGVDSLPGNPGDIYPRSAFLYENGQMHMLEGVPANWSSGANDINNLGQVVGWASGADAGFAFLYLDGEMVDLNTLIDPASGWTITDANAINDLQQIAAQACRAGVCQAVRLDLVSAVPEPPTFALLAAGLALGLARGRGLRLPVRRRRG</sequence>
<dbReference type="NCBIfam" id="TIGR02913">
    <property type="entry name" value="HAF_rpt"/>
    <property type="match status" value="4"/>
</dbReference>
<name>A0ABW0S4A5_9BURK</name>
<keyword evidence="1" id="KW-0732">Signal</keyword>
<feature type="chain" id="PRO_5046321310" evidence="1">
    <location>
        <begin position="25"/>
        <end position="379"/>
    </location>
</feature>
<accession>A0ABW0S4A5</accession>
<dbReference type="InterPro" id="IPR014262">
    <property type="entry name" value="HAF_rpt"/>
</dbReference>
<organism evidence="2 3">
    <name type="scientific">Massilia aerilata</name>
    <dbReference type="NCBI Taxonomy" id="453817"/>
    <lineage>
        <taxon>Bacteria</taxon>
        <taxon>Pseudomonadati</taxon>
        <taxon>Pseudomonadota</taxon>
        <taxon>Betaproteobacteria</taxon>
        <taxon>Burkholderiales</taxon>
        <taxon>Oxalobacteraceae</taxon>
        <taxon>Telluria group</taxon>
        <taxon>Massilia</taxon>
    </lineage>
</organism>
<proteinExistence type="predicted"/>
<keyword evidence="3" id="KW-1185">Reference proteome</keyword>
<protein>
    <submittedName>
        <fullName evidence="2">HAF repeat-containing protein</fullName>
    </submittedName>
</protein>
<dbReference type="RefSeq" id="WP_379773326.1">
    <property type="nucleotide sequence ID" value="NZ_JBHSMZ010000015.1"/>
</dbReference>
<gene>
    <name evidence="2" type="ORF">ACFPO9_18750</name>
</gene>
<evidence type="ECO:0000313" key="3">
    <source>
        <dbReference type="Proteomes" id="UP001596086"/>
    </source>
</evidence>
<comment type="caution">
    <text evidence="2">The sequence shown here is derived from an EMBL/GenBank/DDBJ whole genome shotgun (WGS) entry which is preliminary data.</text>
</comment>